<organism evidence="2 3">
    <name type="scientific">Pleurodeles waltl</name>
    <name type="common">Iberian ribbed newt</name>
    <dbReference type="NCBI Taxonomy" id="8319"/>
    <lineage>
        <taxon>Eukaryota</taxon>
        <taxon>Metazoa</taxon>
        <taxon>Chordata</taxon>
        <taxon>Craniata</taxon>
        <taxon>Vertebrata</taxon>
        <taxon>Euteleostomi</taxon>
        <taxon>Amphibia</taxon>
        <taxon>Batrachia</taxon>
        <taxon>Caudata</taxon>
        <taxon>Salamandroidea</taxon>
        <taxon>Salamandridae</taxon>
        <taxon>Pleurodelinae</taxon>
        <taxon>Pleurodeles</taxon>
    </lineage>
</organism>
<evidence type="ECO:0000313" key="2">
    <source>
        <dbReference type="EMBL" id="KAJ1171053.1"/>
    </source>
</evidence>
<sequence>MPRPKAGRGRRRIMVQWSLDNRLWPRQRSGQQAGARRVRTGVLSGPGLDYCRPGRQETHRLSLDGSLPQCRVPPEGGGEGSSPHDVPPGRKVHPGGLPEGRRARQGPRAHRAAQSAAPVQTGVGPGGAPAQLWPGRPRPRAGCRGGGRSNAPKPRGASPDDADPQPQLQALPPIRGEQSQPLVTPLQAQERGLSSLPPFWVPPALAPRPANLGPKNPSISQGERQRRLREATGTKRVFRWGWMAY</sequence>
<dbReference type="Proteomes" id="UP001066276">
    <property type="component" value="Chromosome 4_1"/>
</dbReference>
<feature type="compositionally biased region" description="Basic and acidic residues" evidence="1">
    <location>
        <begin position="223"/>
        <end position="232"/>
    </location>
</feature>
<evidence type="ECO:0000313" key="3">
    <source>
        <dbReference type="Proteomes" id="UP001066276"/>
    </source>
</evidence>
<proteinExistence type="predicted"/>
<feature type="compositionally biased region" description="Low complexity" evidence="1">
    <location>
        <begin position="26"/>
        <end position="35"/>
    </location>
</feature>
<keyword evidence="3" id="KW-1185">Reference proteome</keyword>
<dbReference type="AlphaFoldDB" id="A0AAV7T515"/>
<accession>A0AAV7T515</accession>
<feature type="region of interest" description="Disordered" evidence="1">
    <location>
        <begin position="24"/>
        <end position="183"/>
    </location>
</feature>
<dbReference type="EMBL" id="JANPWB010000007">
    <property type="protein sequence ID" value="KAJ1171053.1"/>
    <property type="molecule type" value="Genomic_DNA"/>
</dbReference>
<reference evidence="2" key="1">
    <citation type="journal article" date="2022" name="bioRxiv">
        <title>Sequencing and chromosome-scale assembly of the giantPleurodeles waltlgenome.</title>
        <authorList>
            <person name="Brown T."/>
            <person name="Elewa A."/>
            <person name="Iarovenko S."/>
            <person name="Subramanian E."/>
            <person name="Araus A.J."/>
            <person name="Petzold A."/>
            <person name="Susuki M."/>
            <person name="Suzuki K.-i.T."/>
            <person name="Hayashi T."/>
            <person name="Toyoda A."/>
            <person name="Oliveira C."/>
            <person name="Osipova E."/>
            <person name="Leigh N.D."/>
            <person name="Simon A."/>
            <person name="Yun M.H."/>
        </authorList>
    </citation>
    <scope>NUCLEOTIDE SEQUENCE</scope>
    <source>
        <strain evidence="2">20211129_DDA</strain>
        <tissue evidence="2">Liver</tissue>
    </source>
</reference>
<feature type="compositionally biased region" description="Basic and acidic residues" evidence="1">
    <location>
        <begin position="52"/>
        <end position="62"/>
    </location>
</feature>
<gene>
    <name evidence="2" type="ORF">NDU88_002924</name>
</gene>
<feature type="compositionally biased region" description="Low complexity" evidence="1">
    <location>
        <begin position="164"/>
        <end position="173"/>
    </location>
</feature>
<comment type="caution">
    <text evidence="2">The sequence shown here is derived from an EMBL/GenBank/DDBJ whole genome shotgun (WGS) entry which is preliminary data.</text>
</comment>
<name>A0AAV7T515_PLEWA</name>
<protein>
    <submittedName>
        <fullName evidence="2">Uncharacterized protein</fullName>
    </submittedName>
</protein>
<feature type="region of interest" description="Disordered" evidence="1">
    <location>
        <begin position="204"/>
        <end position="232"/>
    </location>
</feature>
<evidence type="ECO:0000256" key="1">
    <source>
        <dbReference type="SAM" id="MobiDB-lite"/>
    </source>
</evidence>